<evidence type="ECO:0000256" key="2">
    <source>
        <dbReference type="ARBA" id="ARBA00005165"/>
    </source>
</evidence>
<feature type="binding site" evidence="10">
    <location>
        <position position="169"/>
    </location>
    <ligand>
        <name>2-[(2R,5Z)-2-carboxy-4-methylthiazol-5(2H)-ylidene]ethyl phosphate</name>
        <dbReference type="ChEBI" id="CHEBI:62899"/>
    </ligand>
</feature>
<feature type="binding site" evidence="10">
    <location>
        <position position="93"/>
    </location>
    <ligand>
        <name>Mg(2+)</name>
        <dbReference type="ChEBI" id="CHEBI:18420"/>
    </ligand>
</feature>
<evidence type="ECO:0000256" key="10">
    <source>
        <dbReference type="HAMAP-Rule" id="MF_00097"/>
    </source>
</evidence>
<dbReference type="NCBIfam" id="TIGR00693">
    <property type="entry name" value="thiE"/>
    <property type="match status" value="1"/>
</dbReference>
<dbReference type="CDD" id="cd00564">
    <property type="entry name" value="TMP_TenI"/>
    <property type="match status" value="1"/>
</dbReference>
<keyword evidence="4 10" id="KW-0479">Metal-binding</keyword>
<dbReference type="GO" id="GO:0009228">
    <property type="term" value="P:thiamine biosynthetic process"/>
    <property type="evidence" value="ECO:0007669"/>
    <property type="project" value="UniProtKB-KW"/>
</dbReference>
<comment type="caution">
    <text evidence="14">The sequence shown here is derived from an EMBL/GenBank/DDBJ whole genome shotgun (WGS) entry which is preliminary data.</text>
</comment>
<feature type="binding site" evidence="10">
    <location>
        <position position="112"/>
    </location>
    <ligand>
        <name>4-amino-2-methyl-5-(diphosphooxymethyl)pyrimidine</name>
        <dbReference type="ChEBI" id="CHEBI:57841"/>
    </ligand>
</feature>
<dbReference type="Proteomes" id="UP000614460">
    <property type="component" value="Unassembled WGS sequence"/>
</dbReference>
<evidence type="ECO:0000313" key="14">
    <source>
        <dbReference type="EMBL" id="GGE28770.1"/>
    </source>
</evidence>
<comment type="similarity">
    <text evidence="10 11">Belongs to the thiamine-phosphate synthase family.</text>
</comment>
<evidence type="ECO:0000256" key="11">
    <source>
        <dbReference type="RuleBase" id="RU003826"/>
    </source>
</evidence>
<dbReference type="EMBL" id="BMKM01000008">
    <property type="protein sequence ID" value="GGE28770.1"/>
    <property type="molecule type" value="Genomic_DNA"/>
</dbReference>
<evidence type="ECO:0000313" key="15">
    <source>
        <dbReference type="Proteomes" id="UP000614460"/>
    </source>
</evidence>
<feature type="binding site" evidence="10">
    <location>
        <begin position="41"/>
        <end position="45"/>
    </location>
    <ligand>
        <name>4-amino-2-methyl-5-(diphosphooxymethyl)pyrimidine</name>
        <dbReference type="ChEBI" id="CHEBI:57841"/>
    </ligand>
</feature>
<evidence type="ECO:0000256" key="1">
    <source>
        <dbReference type="ARBA" id="ARBA00003814"/>
    </source>
</evidence>
<accession>A0A8H9KV75</accession>
<dbReference type="HAMAP" id="MF_00097">
    <property type="entry name" value="TMP_synthase"/>
    <property type="match status" value="1"/>
</dbReference>
<protein>
    <recommendedName>
        <fullName evidence="10">Thiamine-phosphate synthase</fullName>
        <shortName evidence="10">TP synthase</shortName>
        <shortName evidence="10">TPS</shortName>
        <ecNumber evidence="10">2.5.1.3</ecNumber>
    </recommendedName>
    <alternativeName>
        <fullName evidence="10">Thiamine-phosphate pyrophosphorylase</fullName>
        <shortName evidence="10">TMP pyrophosphorylase</shortName>
        <shortName evidence="10">TMP-PPase</shortName>
    </alternativeName>
</protein>
<evidence type="ECO:0000256" key="12">
    <source>
        <dbReference type="RuleBase" id="RU004253"/>
    </source>
</evidence>
<dbReference type="PANTHER" id="PTHR20857:SF23">
    <property type="entry name" value="THIAMINE BIOSYNTHETIC BIFUNCTIONAL ENZYME"/>
    <property type="match status" value="1"/>
</dbReference>
<reference evidence="14" key="1">
    <citation type="journal article" date="2014" name="Int. J. Syst. Evol. Microbiol.">
        <title>Complete genome sequence of Corynebacterium casei LMG S-19264T (=DSM 44701T), isolated from a smear-ripened cheese.</title>
        <authorList>
            <consortium name="US DOE Joint Genome Institute (JGI-PGF)"/>
            <person name="Walter F."/>
            <person name="Albersmeier A."/>
            <person name="Kalinowski J."/>
            <person name="Ruckert C."/>
        </authorList>
    </citation>
    <scope>NUCLEOTIDE SEQUENCE</scope>
    <source>
        <strain evidence="14">CGMCC 1.15966</strain>
    </source>
</reference>
<sequence length="210" mass="23086">MPIHPDFPFPLYLVISEKDCTKMDWLSVAEQAISAGVDIIQLREKDISFSDYLKKAKALKKITDHFQIPLIINDNAEVAAEVEAWGIHVGLSDQQPLEIAEKYADRLKIGWSLEYKEQLKSSQLQATHHLGLSPIFNTPTKTNTVTTWGISGIEEIKTMNNRPLIAIGGMNLTNAGEAFAAGANSVAVVSAICSRADPQKATEELKALLK</sequence>
<proteinExistence type="inferred from homology"/>
<dbReference type="PANTHER" id="PTHR20857">
    <property type="entry name" value="THIAMINE-PHOSPHATE PYROPHOSPHORYLASE"/>
    <property type="match status" value="1"/>
</dbReference>
<evidence type="ECO:0000256" key="8">
    <source>
        <dbReference type="ARBA" id="ARBA00047851"/>
    </source>
</evidence>
<evidence type="ECO:0000259" key="13">
    <source>
        <dbReference type="Pfam" id="PF02581"/>
    </source>
</evidence>
<evidence type="ECO:0000256" key="9">
    <source>
        <dbReference type="ARBA" id="ARBA00047883"/>
    </source>
</evidence>
<dbReference type="GO" id="GO:0004789">
    <property type="term" value="F:thiamine-phosphate diphosphorylase activity"/>
    <property type="evidence" value="ECO:0007669"/>
    <property type="project" value="UniProtKB-UniRule"/>
</dbReference>
<comment type="catalytic activity">
    <reaction evidence="9 10 11">
        <text>2-[(2R,5Z)-2-carboxy-4-methylthiazol-5(2H)-ylidene]ethyl phosphate + 4-amino-2-methyl-5-(diphosphooxymethyl)pyrimidine + 2 H(+) = thiamine phosphate + CO2 + diphosphate</text>
        <dbReference type="Rhea" id="RHEA:47844"/>
        <dbReference type="ChEBI" id="CHEBI:15378"/>
        <dbReference type="ChEBI" id="CHEBI:16526"/>
        <dbReference type="ChEBI" id="CHEBI:33019"/>
        <dbReference type="ChEBI" id="CHEBI:37575"/>
        <dbReference type="ChEBI" id="CHEBI:57841"/>
        <dbReference type="ChEBI" id="CHEBI:62899"/>
        <dbReference type="EC" id="2.5.1.3"/>
    </reaction>
</comment>
<dbReference type="EC" id="2.5.1.3" evidence="10"/>
<dbReference type="InterPro" id="IPR034291">
    <property type="entry name" value="TMP_synthase"/>
</dbReference>
<feature type="binding site" evidence="10">
    <location>
        <position position="141"/>
    </location>
    <ligand>
        <name>4-amino-2-methyl-5-(diphosphooxymethyl)pyrimidine</name>
        <dbReference type="ChEBI" id="CHEBI:57841"/>
    </ligand>
</feature>
<comment type="cofactor">
    <cofactor evidence="10">
        <name>Mg(2+)</name>
        <dbReference type="ChEBI" id="CHEBI:18420"/>
    </cofactor>
    <text evidence="10">Binds 1 Mg(2+) ion per subunit.</text>
</comment>
<dbReference type="InterPro" id="IPR022998">
    <property type="entry name" value="ThiamineP_synth_TenI"/>
</dbReference>
<dbReference type="InterPro" id="IPR036206">
    <property type="entry name" value="ThiamineP_synth_sf"/>
</dbReference>
<keyword evidence="5 10" id="KW-0460">Magnesium</keyword>
<dbReference type="Pfam" id="PF02581">
    <property type="entry name" value="TMP-TENI"/>
    <property type="match status" value="1"/>
</dbReference>
<dbReference type="GO" id="GO:0000287">
    <property type="term" value="F:magnesium ion binding"/>
    <property type="evidence" value="ECO:0007669"/>
    <property type="project" value="UniProtKB-UniRule"/>
</dbReference>
<dbReference type="GO" id="GO:0005737">
    <property type="term" value="C:cytoplasm"/>
    <property type="evidence" value="ECO:0007669"/>
    <property type="project" value="TreeGrafter"/>
</dbReference>
<dbReference type="AlphaFoldDB" id="A0A8H9KV75"/>
<organism evidence="14 15">
    <name type="scientific">Sphingobacterium cellulitidis</name>
    <dbReference type="NCBI Taxonomy" id="1768011"/>
    <lineage>
        <taxon>Bacteria</taxon>
        <taxon>Pseudomonadati</taxon>
        <taxon>Bacteroidota</taxon>
        <taxon>Sphingobacteriia</taxon>
        <taxon>Sphingobacteriales</taxon>
        <taxon>Sphingobacteriaceae</taxon>
        <taxon>Sphingobacterium</taxon>
    </lineage>
</organism>
<dbReference type="FunFam" id="3.20.20.70:FF:000096">
    <property type="entry name" value="Thiamine-phosphate synthase"/>
    <property type="match status" value="1"/>
</dbReference>
<evidence type="ECO:0000256" key="3">
    <source>
        <dbReference type="ARBA" id="ARBA00022679"/>
    </source>
</evidence>
<feature type="binding site" evidence="10">
    <location>
        <begin position="138"/>
        <end position="140"/>
    </location>
    <ligand>
        <name>2-[(2R,5Z)-2-carboxy-4-methylthiazol-5(2H)-ylidene]ethyl phosphate</name>
        <dbReference type="ChEBI" id="CHEBI:62899"/>
    </ligand>
</feature>
<keyword evidence="3 10" id="KW-0808">Transferase</keyword>
<feature type="binding site" evidence="10">
    <location>
        <position position="74"/>
    </location>
    <ligand>
        <name>Mg(2+)</name>
        <dbReference type="ChEBI" id="CHEBI:18420"/>
    </ligand>
</feature>
<dbReference type="SUPFAM" id="SSF51391">
    <property type="entry name" value="Thiamin phosphate synthase"/>
    <property type="match status" value="1"/>
</dbReference>
<evidence type="ECO:0000256" key="4">
    <source>
        <dbReference type="ARBA" id="ARBA00022723"/>
    </source>
</evidence>
<reference evidence="14" key="2">
    <citation type="submission" date="2020-09" db="EMBL/GenBank/DDBJ databases">
        <authorList>
            <person name="Sun Q."/>
            <person name="Zhou Y."/>
        </authorList>
    </citation>
    <scope>NUCLEOTIDE SEQUENCE</scope>
    <source>
        <strain evidence="14">CGMCC 1.15966</strain>
    </source>
</reference>
<dbReference type="InterPro" id="IPR013785">
    <property type="entry name" value="Aldolase_TIM"/>
</dbReference>
<comment type="pathway">
    <text evidence="2 10 12">Cofactor biosynthesis; thiamine diphosphate biosynthesis; thiamine phosphate from 4-amino-2-methyl-5-diphosphomethylpyrimidine and 4-methyl-5-(2-phosphoethyl)-thiazole: step 1/1.</text>
</comment>
<dbReference type="Gene3D" id="3.20.20.70">
    <property type="entry name" value="Aldolase class I"/>
    <property type="match status" value="1"/>
</dbReference>
<comment type="catalytic activity">
    <reaction evidence="7 10 11">
        <text>4-methyl-5-(2-phosphooxyethyl)-thiazole + 4-amino-2-methyl-5-(diphosphooxymethyl)pyrimidine + H(+) = thiamine phosphate + diphosphate</text>
        <dbReference type="Rhea" id="RHEA:22328"/>
        <dbReference type="ChEBI" id="CHEBI:15378"/>
        <dbReference type="ChEBI" id="CHEBI:33019"/>
        <dbReference type="ChEBI" id="CHEBI:37575"/>
        <dbReference type="ChEBI" id="CHEBI:57841"/>
        <dbReference type="ChEBI" id="CHEBI:58296"/>
        <dbReference type="EC" id="2.5.1.3"/>
    </reaction>
</comment>
<dbReference type="GO" id="GO:0009229">
    <property type="term" value="P:thiamine diphosphate biosynthetic process"/>
    <property type="evidence" value="ECO:0007669"/>
    <property type="project" value="UniProtKB-UniRule"/>
</dbReference>
<keyword evidence="6 10" id="KW-0784">Thiamine biosynthesis</keyword>
<dbReference type="UniPathway" id="UPA00060">
    <property type="reaction ID" value="UER00141"/>
</dbReference>
<comment type="catalytic activity">
    <reaction evidence="8 10 11">
        <text>2-(2-carboxy-4-methylthiazol-5-yl)ethyl phosphate + 4-amino-2-methyl-5-(diphosphooxymethyl)pyrimidine + 2 H(+) = thiamine phosphate + CO2 + diphosphate</text>
        <dbReference type="Rhea" id="RHEA:47848"/>
        <dbReference type="ChEBI" id="CHEBI:15378"/>
        <dbReference type="ChEBI" id="CHEBI:16526"/>
        <dbReference type="ChEBI" id="CHEBI:33019"/>
        <dbReference type="ChEBI" id="CHEBI:37575"/>
        <dbReference type="ChEBI" id="CHEBI:57841"/>
        <dbReference type="ChEBI" id="CHEBI:62890"/>
        <dbReference type="EC" id="2.5.1.3"/>
    </reaction>
</comment>
<feature type="binding site" evidence="10">
    <location>
        <begin position="189"/>
        <end position="190"/>
    </location>
    <ligand>
        <name>2-[(2R,5Z)-2-carboxy-4-methylthiazol-5(2H)-ylidene]ethyl phosphate</name>
        <dbReference type="ChEBI" id="CHEBI:62899"/>
    </ligand>
</feature>
<comment type="function">
    <text evidence="1 10">Condenses 4-methyl-5-(beta-hydroxyethyl)thiazole monophosphate (THZ-P) and 2-methyl-4-amino-5-hydroxymethyl pyrimidine pyrophosphate (HMP-PP) to form thiamine monophosphate (TMP).</text>
</comment>
<name>A0A8H9KV75_9SPHI</name>
<feature type="domain" description="Thiamine phosphate synthase/TenI" evidence="13">
    <location>
        <begin position="11"/>
        <end position="192"/>
    </location>
</feature>
<evidence type="ECO:0000256" key="7">
    <source>
        <dbReference type="ARBA" id="ARBA00047334"/>
    </source>
</evidence>
<dbReference type="RefSeq" id="WP_182498199.1">
    <property type="nucleotide sequence ID" value="NZ_BMKM01000008.1"/>
</dbReference>
<evidence type="ECO:0000256" key="5">
    <source>
        <dbReference type="ARBA" id="ARBA00022842"/>
    </source>
</evidence>
<keyword evidence="15" id="KW-1185">Reference proteome</keyword>
<feature type="binding site" evidence="10">
    <location>
        <position position="73"/>
    </location>
    <ligand>
        <name>4-amino-2-methyl-5-(diphosphooxymethyl)pyrimidine</name>
        <dbReference type="ChEBI" id="CHEBI:57841"/>
    </ligand>
</feature>
<gene>
    <name evidence="10 14" type="primary">thiE</name>
    <name evidence="14" type="ORF">GCM10011516_28110</name>
</gene>
<evidence type="ECO:0000256" key="6">
    <source>
        <dbReference type="ARBA" id="ARBA00022977"/>
    </source>
</evidence>